<evidence type="ECO:0000313" key="8">
    <source>
        <dbReference type="Proteomes" id="UP001249851"/>
    </source>
</evidence>
<dbReference type="Proteomes" id="UP001249851">
    <property type="component" value="Unassembled WGS sequence"/>
</dbReference>
<keyword evidence="8" id="KW-1185">Reference proteome</keyword>
<evidence type="ECO:0000256" key="4">
    <source>
        <dbReference type="ARBA" id="ARBA00022827"/>
    </source>
</evidence>
<feature type="domain" description="FAD dependent oxidoreductase" evidence="6">
    <location>
        <begin position="8"/>
        <end position="213"/>
    </location>
</feature>
<dbReference type="GO" id="GO:0005777">
    <property type="term" value="C:peroxisome"/>
    <property type="evidence" value="ECO:0007669"/>
    <property type="project" value="TreeGrafter"/>
</dbReference>
<dbReference type="Gene3D" id="3.50.50.60">
    <property type="entry name" value="FAD/NAD(P)-binding domain"/>
    <property type="match status" value="3"/>
</dbReference>
<reference evidence="7" key="1">
    <citation type="journal article" date="2023" name="G3 (Bethesda)">
        <title>Whole genome assembly and annotation of the endangered Caribbean coral Acropora cervicornis.</title>
        <authorList>
            <person name="Selwyn J.D."/>
            <person name="Vollmer S.V."/>
        </authorList>
    </citation>
    <scope>NUCLEOTIDE SEQUENCE</scope>
    <source>
        <strain evidence="7">K2</strain>
    </source>
</reference>
<comment type="similarity">
    <text evidence="2">Belongs to the MSOX/MTOX family.</text>
</comment>
<evidence type="ECO:0000256" key="3">
    <source>
        <dbReference type="ARBA" id="ARBA00022630"/>
    </source>
</evidence>
<name>A0AAD9VH08_ACRCE</name>
<dbReference type="PANTHER" id="PTHR10961">
    <property type="entry name" value="PEROXISOMAL SARCOSINE OXIDASE"/>
    <property type="match status" value="1"/>
</dbReference>
<protein>
    <submittedName>
        <fullName evidence="7">Peroxisomal sarcosine oxidase</fullName>
    </submittedName>
</protein>
<accession>A0AAD9VH08</accession>
<proteinExistence type="inferred from homology"/>
<dbReference type="InterPro" id="IPR036188">
    <property type="entry name" value="FAD/NAD-bd_sf"/>
</dbReference>
<dbReference type="AlphaFoldDB" id="A0AAD9VH08"/>
<dbReference type="EMBL" id="JARQWQ010000001">
    <property type="protein sequence ID" value="KAK2574144.1"/>
    <property type="molecule type" value="Genomic_DNA"/>
</dbReference>
<dbReference type="GO" id="GO:0050660">
    <property type="term" value="F:flavin adenine dinucleotide binding"/>
    <property type="evidence" value="ECO:0007669"/>
    <property type="project" value="InterPro"/>
</dbReference>
<organism evidence="7 8">
    <name type="scientific">Acropora cervicornis</name>
    <name type="common">Staghorn coral</name>
    <dbReference type="NCBI Taxonomy" id="6130"/>
    <lineage>
        <taxon>Eukaryota</taxon>
        <taxon>Metazoa</taxon>
        <taxon>Cnidaria</taxon>
        <taxon>Anthozoa</taxon>
        <taxon>Hexacorallia</taxon>
        <taxon>Scleractinia</taxon>
        <taxon>Astrocoeniina</taxon>
        <taxon>Acroporidae</taxon>
        <taxon>Acropora</taxon>
    </lineage>
</organism>
<dbReference type="GO" id="GO:0050031">
    <property type="term" value="F:L-pipecolate oxidase activity"/>
    <property type="evidence" value="ECO:0007669"/>
    <property type="project" value="TreeGrafter"/>
</dbReference>
<comment type="cofactor">
    <cofactor evidence="1">
        <name>FAD</name>
        <dbReference type="ChEBI" id="CHEBI:57692"/>
    </cofactor>
</comment>
<evidence type="ECO:0000256" key="2">
    <source>
        <dbReference type="ARBA" id="ARBA00010989"/>
    </source>
</evidence>
<keyword evidence="3" id="KW-0285">Flavoprotein</keyword>
<dbReference type="GO" id="GO:0033514">
    <property type="term" value="P:L-lysine catabolic process to acetyl-CoA via L-pipecolate"/>
    <property type="evidence" value="ECO:0007669"/>
    <property type="project" value="TreeGrafter"/>
</dbReference>
<dbReference type="InterPro" id="IPR006076">
    <property type="entry name" value="FAD-dep_OxRdtase"/>
</dbReference>
<dbReference type="SUPFAM" id="SSF51905">
    <property type="entry name" value="FAD/NAD(P)-binding domain"/>
    <property type="match status" value="1"/>
</dbReference>
<evidence type="ECO:0000256" key="5">
    <source>
        <dbReference type="ARBA" id="ARBA00023002"/>
    </source>
</evidence>
<dbReference type="Pfam" id="PF01266">
    <property type="entry name" value="DAO"/>
    <property type="match status" value="2"/>
</dbReference>
<dbReference type="GO" id="GO:0008115">
    <property type="term" value="F:sarcosine oxidase activity"/>
    <property type="evidence" value="ECO:0007669"/>
    <property type="project" value="TreeGrafter"/>
</dbReference>
<reference evidence="7" key="2">
    <citation type="journal article" date="2023" name="Science">
        <title>Genomic signatures of disease resistance in endangered staghorn corals.</title>
        <authorList>
            <person name="Vollmer S.V."/>
            <person name="Selwyn J.D."/>
            <person name="Despard B.A."/>
            <person name="Roesel C.L."/>
        </authorList>
    </citation>
    <scope>NUCLEOTIDE SEQUENCE</scope>
    <source>
        <strain evidence="7">K2</strain>
    </source>
</reference>
<feature type="domain" description="FAD dependent oxidoreductase" evidence="6">
    <location>
        <begin position="238"/>
        <end position="319"/>
    </location>
</feature>
<comment type="caution">
    <text evidence="7">The sequence shown here is derived from an EMBL/GenBank/DDBJ whole genome shotgun (WGS) entry which is preliminary data.</text>
</comment>
<dbReference type="PANTHER" id="PTHR10961:SF46">
    <property type="entry name" value="PEROXISOMAL SARCOSINE OXIDASE"/>
    <property type="match status" value="1"/>
</dbReference>
<evidence type="ECO:0000313" key="7">
    <source>
        <dbReference type="EMBL" id="KAK2574144.1"/>
    </source>
</evidence>
<gene>
    <name evidence="7" type="ORF">P5673_000276</name>
</gene>
<sequence>MAASPTYDVCVIGAGIVGSSTARYLSCRGKRTLLLEQFLLPHWRGSSHGQTRVSHGSYTEQLYTKMFAEAQEVWKEIEELAKEELLVKNVGMLNVEGGTSEKLKGIINSLMSSVFLSDKLKDKYPELHFSTDYTAVLEQAAGILKADKCLRALQAQFVKFGGTLQDNENVVRIHPGTPVCIETNNNVFTAQNVIVTAGPWTNKLLKPLGLQLPLKFGSAGETFSKDMCMEVDPDLRDAGNDRELVEIHVQKARSYLKDHFPQIDHHELAIIEKCIYTTTPDHDFVLDKHPSFPNIVIGAGFSGHGFKLSPVCGKILAQLAMGEKSSYDLSSFKIARFTNSGKLKASL</sequence>
<evidence type="ECO:0000256" key="1">
    <source>
        <dbReference type="ARBA" id="ARBA00001974"/>
    </source>
</evidence>
<keyword evidence="5" id="KW-0560">Oxidoreductase</keyword>
<dbReference type="InterPro" id="IPR045170">
    <property type="entry name" value="MTOX"/>
</dbReference>
<keyword evidence="4" id="KW-0274">FAD</keyword>
<evidence type="ECO:0000259" key="6">
    <source>
        <dbReference type="Pfam" id="PF01266"/>
    </source>
</evidence>